<dbReference type="AlphaFoldDB" id="A0A1G9X939"/>
<protein>
    <submittedName>
        <fullName evidence="1">Uncharacterized conserved protein YjgD, DUF1641 family</fullName>
    </submittedName>
</protein>
<dbReference type="Proteomes" id="UP000199544">
    <property type="component" value="Unassembled WGS sequence"/>
</dbReference>
<organism evidence="1 2">
    <name type="scientific">Fictibacillus solisalsi</name>
    <dbReference type="NCBI Taxonomy" id="459525"/>
    <lineage>
        <taxon>Bacteria</taxon>
        <taxon>Bacillati</taxon>
        <taxon>Bacillota</taxon>
        <taxon>Bacilli</taxon>
        <taxon>Bacillales</taxon>
        <taxon>Fictibacillaceae</taxon>
        <taxon>Fictibacillus</taxon>
    </lineage>
</organism>
<dbReference type="OrthoDB" id="147801at2"/>
<name>A0A1G9X939_9BACL</name>
<dbReference type="PANTHER" id="PTHR38433">
    <property type="match status" value="1"/>
</dbReference>
<dbReference type="Pfam" id="PF07849">
    <property type="entry name" value="DUF1641"/>
    <property type="match status" value="1"/>
</dbReference>
<evidence type="ECO:0000313" key="2">
    <source>
        <dbReference type="Proteomes" id="UP000199544"/>
    </source>
</evidence>
<accession>A0A1G9X939</accession>
<dbReference type="EMBL" id="FNHW01000001">
    <property type="protein sequence ID" value="SDM93177.1"/>
    <property type="molecule type" value="Genomic_DNA"/>
</dbReference>
<reference evidence="2" key="1">
    <citation type="submission" date="2016-10" db="EMBL/GenBank/DDBJ databases">
        <authorList>
            <person name="Varghese N."/>
            <person name="Submissions S."/>
        </authorList>
    </citation>
    <scope>NUCLEOTIDE SEQUENCE [LARGE SCALE GENOMIC DNA]</scope>
    <source>
        <strain evidence="2">CGMCC 1.6854</strain>
    </source>
</reference>
<dbReference type="InterPro" id="IPR012440">
    <property type="entry name" value="DUF1641"/>
</dbReference>
<proteinExistence type="predicted"/>
<sequence length="159" mass="17018">MAQPITKIVHPARTEKELQEQSLEAILTDLAKSAEGIREMIKLFNELHESGILGSVNGLVEAKEKVAGIAVEQLLRPQITNAINNMMAAAGALSDTNPDMTKKLMGAMGNGLDKAEKGLQAKEKVGVFDLMKALKDPDINRAIGFGLNLLKGVGEGLKE</sequence>
<gene>
    <name evidence="1" type="ORF">SAMN04488137_2643</name>
</gene>
<dbReference type="RefSeq" id="WP_090235189.1">
    <property type="nucleotide sequence ID" value="NZ_FNHW01000001.1"/>
</dbReference>
<keyword evidence="2" id="KW-1185">Reference proteome</keyword>
<evidence type="ECO:0000313" key="1">
    <source>
        <dbReference type="EMBL" id="SDM93177.1"/>
    </source>
</evidence>
<dbReference type="PANTHER" id="PTHR38433:SF1">
    <property type="entry name" value="DUF1641 DOMAIN-CONTAINING PROTEIN"/>
    <property type="match status" value="1"/>
</dbReference>
<dbReference type="STRING" id="459525.SAMN04488137_2643"/>